<evidence type="ECO:0000313" key="3">
    <source>
        <dbReference type="Proteomes" id="UP000261905"/>
    </source>
</evidence>
<dbReference type="InterPro" id="IPR013024">
    <property type="entry name" value="GGCT-like"/>
</dbReference>
<dbReference type="EMBL" id="QUBQ01000001">
    <property type="protein sequence ID" value="REK75747.1"/>
    <property type="molecule type" value="Genomic_DNA"/>
</dbReference>
<comment type="caution">
    <text evidence="2">The sequence shown here is derived from an EMBL/GenBank/DDBJ whole genome shotgun (WGS) entry which is preliminary data.</text>
</comment>
<proteinExistence type="predicted"/>
<dbReference type="SUPFAM" id="SSF110857">
    <property type="entry name" value="Gamma-glutamyl cyclotransferase-like"/>
    <property type="match status" value="1"/>
</dbReference>
<reference evidence="2 3" key="1">
    <citation type="submission" date="2018-08" db="EMBL/GenBank/DDBJ databases">
        <title>Paenibacillus sp. M4BSY-1, whole genome shotgun sequence.</title>
        <authorList>
            <person name="Tuo L."/>
        </authorList>
    </citation>
    <scope>NUCLEOTIDE SEQUENCE [LARGE SCALE GENOMIC DNA]</scope>
    <source>
        <strain evidence="2 3">M4BSY-1</strain>
    </source>
</reference>
<keyword evidence="3" id="KW-1185">Reference proteome</keyword>
<gene>
    <name evidence="2" type="ORF">DX130_01310</name>
</gene>
<feature type="domain" description="Gamma-glutamylcyclotransferase AIG2-like" evidence="1">
    <location>
        <begin position="14"/>
        <end position="133"/>
    </location>
</feature>
<evidence type="ECO:0000313" key="2">
    <source>
        <dbReference type="EMBL" id="REK75747.1"/>
    </source>
</evidence>
<dbReference type="Gene3D" id="3.10.490.10">
    <property type="entry name" value="Gamma-glutamyl cyclotransferase-like"/>
    <property type="match status" value="1"/>
</dbReference>
<evidence type="ECO:0000259" key="1">
    <source>
        <dbReference type="Pfam" id="PF06094"/>
    </source>
</evidence>
<accession>A0A371PIZ2</accession>
<dbReference type="RefSeq" id="WP_116042211.1">
    <property type="nucleotide sequence ID" value="NZ_QUBQ01000001.1"/>
</dbReference>
<keyword evidence="2" id="KW-0808">Transferase</keyword>
<dbReference type="Pfam" id="PF06094">
    <property type="entry name" value="GGACT"/>
    <property type="match status" value="1"/>
</dbReference>
<dbReference type="AlphaFoldDB" id="A0A371PIZ2"/>
<dbReference type="Proteomes" id="UP000261905">
    <property type="component" value="Unassembled WGS sequence"/>
</dbReference>
<dbReference type="GO" id="GO:0016740">
    <property type="term" value="F:transferase activity"/>
    <property type="evidence" value="ECO:0007669"/>
    <property type="project" value="UniProtKB-KW"/>
</dbReference>
<dbReference type="CDD" id="cd06661">
    <property type="entry name" value="GGCT_like"/>
    <property type="match status" value="1"/>
</dbReference>
<dbReference type="InterPro" id="IPR009288">
    <property type="entry name" value="AIG2-like_dom"/>
</dbReference>
<sequence length="141" mass="15842">MRQKAGDLLSVIRVFIYGSLLPGQSNHHVVSRYVKSDMPGMIAGRLVDFGPYPAAVRDHASRELKSTIRGQWITVDRQGLAAMDMLEDFYGVEERNEYDRIWVSDLESPGLAGWVYVWDTDRGYPAIAGGYWPAYAARKSG</sequence>
<name>A0A371PIZ2_9BACL</name>
<organism evidence="2 3">
    <name type="scientific">Paenibacillus paeoniae</name>
    <dbReference type="NCBI Taxonomy" id="2292705"/>
    <lineage>
        <taxon>Bacteria</taxon>
        <taxon>Bacillati</taxon>
        <taxon>Bacillota</taxon>
        <taxon>Bacilli</taxon>
        <taxon>Bacillales</taxon>
        <taxon>Paenibacillaceae</taxon>
        <taxon>Paenibacillus</taxon>
    </lineage>
</organism>
<dbReference type="OrthoDB" id="8538589at2"/>
<dbReference type="InterPro" id="IPR036568">
    <property type="entry name" value="GGCT-like_sf"/>
</dbReference>
<protein>
    <submittedName>
        <fullName evidence="2">Gamma-glutamylcyclotransferase</fullName>
    </submittedName>
</protein>